<dbReference type="AlphaFoldDB" id="A0A8S1PGC6"/>
<dbReference type="GO" id="GO:0005789">
    <property type="term" value="C:endoplasmic reticulum membrane"/>
    <property type="evidence" value="ECO:0007669"/>
    <property type="project" value="TreeGrafter"/>
</dbReference>
<sequence length="225" mass="26592">MKILILIFLALSLAKEDYYKILGLTKGADLESVKKQFRKLSLKYHPDKNDSPGAHEKYKKITHAYQEIIDGNADKDDDEMPFNNRRYSQPFTRTYTFTDDPFRRTYQTYSEFSNQKHDSFLSINSIFAIGIILLFGFVIMNIVNNSQEEGKENQSANQQQQNNQKYENQQYKSQQQDKSQTQSKQFTETQSKFTRLNQDIKEKVSNVSSYTESNHRFQFYENFNQ</sequence>
<dbReference type="InterPro" id="IPR001623">
    <property type="entry name" value="DnaJ_domain"/>
</dbReference>
<dbReference type="PANTHER" id="PTHR43908:SF3">
    <property type="entry name" value="AT29763P-RELATED"/>
    <property type="match status" value="1"/>
</dbReference>
<feature type="domain" description="J" evidence="3">
    <location>
        <begin position="17"/>
        <end position="110"/>
    </location>
</feature>
<evidence type="ECO:0000259" key="3">
    <source>
        <dbReference type="PROSITE" id="PS50076"/>
    </source>
</evidence>
<dbReference type="OMA" id="HAYQEII"/>
<reference evidence="4" key="1">
    <citation type="submission" date="2021-01" db="EMBL/GenBank/DDBJ databases">
        <authorList>
            <consortium name="Genoscope - CEA"/>
            <person name="William W."/>
        </authorList>
    </citation>
    <scope>NUCLEOTIDE SEQUENCE</scope>
</reference>
<dbReference type="Pfam" id="PF00226">
    <property type="entry name" value="DnaJ"/>
    <property type="match status" value="1"/>
</dbReference>
<organism evidence="4 5">
    <name type="scientific">Paramecium primaurelia</name>
    <dbReference type="NCBI Taxonomy" id="5886"/>
    <lineage>
        <taxon>Eukaryota</taxon>
        <taxon>Sar</taxon>
        <taxon>Alveolata</taxon>
        <taxon>Ciliophora</taxon>
        <taxon>Intramacronucleata</taxon>
        <taxon>Oligohymenophorea</taxon>
        <taxon>Peniculida</taxon>
        <taxon>Parameciidae</taxon>
        <taxon>Paramecium</taxon>
    </lineage>
</organism>
<keyword evidence="2" id="KW-0812">Transmembrane</keyword>
<evidence type="ECO:0000256" key="1">
    <source>
        <dbReference type="SAM" id="MobiDB-lite"/>
    </source>
</evidence>
<dbReference type="PANTHER" id="PTHR43908">
    <property type="entry name" value="AT29763P-RELATED"/>
    <property type="match status" value="1"/>
</dbReference>
<keyword evidence="2" id="KW-1133">Transmembrane helix</keyword>
<dbReference type="GO" id="GO:0030544">
    <property type="term" value="F:Hsp70 protein binding"/>
    <property type="evidence" value="ECO:0007669"/>
    <property type="project" value="TreeGrafter"/>
</dbReference>
<keyword evidence="2" id="KW-0472">Membrane</keyword>
<gene>
    <name evidence="4" type="ORF">PPRIM_AZ9-3.1.T1170016</name>
</gene>
<keyword evidence="5" id="KW-1185">Reference proteome</keyword>
<evidence type="ECO:0000256" key="2">
    <source>
        <dbReference type="SAM" id="Phobius"/>
    </source>
</evidence>
<protein>
    <recommendedName>
        <fullName evidence="3">J domain-containing protein</fullName>
    </recommendedName>
</protein>
<name>A0A8S1PGC6_PARPR</name>
<dbReference type="SMART" id="SM00271">
    <property type="entry name" value="DnaJ"/>
    <property type="match status" value="1"/>
</dbReference>
<proteinExistence type="predicted"/>
<evidence type="ECO:0000313" key="4">
    <source>
        <dbReference type="EMBL" id="CAD8101901.1"/>
    </source>
</evidence>
<dbReference type="CDD" id="cd06257">
    <property type="entry name" value="DnaJ"/>
    <property type="match status" value="1"/>
</dbReference>
<feature type="compositionally biased region" description="Low complexity" evidence="1">
    <location>
        <begin position="153"/>
        <end position="185"/>
    </location>
</feature>
<comment type="caution">
    <text evidence="4">The sequence shown here is derived from an EMBL/GenBank/DDBJ whole genome shotgun (WGS) entry which is preliminary data.</text>
</comment>
<dbReference type="Proteomes" id="UP000688137">
    <property type="component" value="Unassembled WGS sequence"/>
</dbReference>
<dbReference type="EMBL" id="CAJJDM010000120">
    <property type="protein sequence ID" value="CAD8101901.1"/>
    <property type="molecule type" value="Genomic_DNA"/>
</dbReference>
<dbReference type="PROSITE" id="PS50076">
    <property type="entry name" value="DNAJ_2"/>
    <property type="match status" value="1"/>
</dbReference>
<feature type="transmembrane region" description="Helical" evidence="2">
    <location>
        <begin position="120"/>
        <end position="143"/>
    </location>
</feature>
<accession>A0A8S1PGC6</accession>
<evidence type="ECO:0000313" key="5">
    <source>
        <dbReference type="Proteomes" id="UP000688137"/>
    </source>
</evidence>
<dbReference type="GO" id="GO:0071218">
    <property type="term" value="P:cellular response to misfolded protein"/>
    <property type="evidence" value="ECO:0007669"/>
    <property type="project" value="TreeGrafter"/>
</dbReference>
<dbReference type="InterPro" id="IPR051100">
    <property type="entry name" value="DnaJ_subfamily_B/C"/>
</dbReference>
<feature type="region of interest" description="Disordered" evidence="1">
    <location>
        <begin position="150"/>
        <end position="191"/>
    </location>
</feature>